<dbReference type="RefSeq" id="WP_262845854.1">
    <property type="nucleotide sequence ID" value="NZ_JANZYP010000042.1"/>
</dbReference>
<dbReference type="EMBL" id="JBHSFN010000038">
    <property type="protein sequence ID" value="MFC4591855.1"/>
    <property type="molecule type" value="Genomic_DNA"/>
</dbReference>
<accession>A0ABV9EQ99</accession>
<dbReference type="Pfam" id="PF13242">
    <property type="entry name" value="Hydrolase_like"/>
    <property type="match status" value="1"/>
</dbReference>
<comment type="caution">
    <text evidence="1">The sequence shown here is derived from an EMBL/GenBank/DDBJ whole genome shotgun (WGS) entry which is preliminary data.</text>
</comment>
<keyword evidence="1" id="KW-0378">Hydrolase</keyword>
<organism evidence="1 2">
    <name type="scientific">Sphaerisporangium corydalis</name>
    <dbReference type="NCBI Taxonomy" id="1441875"/>
    <lineage>
        <taxon>Bacteria</taxon>
        <taxon>Bacillati</taxon>
        <taxon>Actinomycetota</taxon>
        <taxon>Actinomycetes</taxon>
        <taxon>Streptosporangiales</taxon>
        <taxon>Streptosporangiaceae</taxon>
        <taxon>Sphaerisporangium</taxon>
    </lineage>
</organism>
<dbReference type="GO" id="GO:0016787">
    <property type="term" value="F:hydrolase activity"/>
    <property type="evidence" value="ECO:0007669"/>
    <property type="project" value="UniProtKB-KW"/>
</dbReference>
<sequence>MALAPKVIQNQHSRVVDTGVEGVRKPDIRLFKVAAQRCGLPLEGGGWMVGDNLLADIGGGQEAGLRTIWIDRGVWVGHDHSADHVATDVLQAIEIIECHA</sequence>
<evidence type="ECO:0000313" key="2">
    <source>
        <dbReference type="Proteomes" id="UP001595891"/>
    </source>
</evidence>
<dbReference type="Gene3D" id="3.40.50.1000">
    <property type="entry name" value="HAD superfamily/HAD-like"/>
    <property type="match status" value="1"/>
</dbReference>
<dbReference type="EC" id="3.1.3.-" evidence="1"/>
<dbReference type="InterPro" id="IPR023214">
    <property type="entry name" value="HAD_sf"/>
</dbReference>
<gene>
    <name evidence="1" type="ORF">ACFO8L_37605</name>
</gene>
<keyword evidence="2" id="KW-1185">Reference proteome</keyword>
<evidence type="ECO:0000313" key="1">
    <source>
        <dbReference type="EMBL" id="MFC4591855.1"/>
    </source>
</evidence>
<proteinExistence type="predicted"/>
<dbReference type="InterPro" id="IPR036412">
    <property type="entry name" value="HAD-like_sf"/>
</dbReference>
<dbReference type="Proteomes" id="UP001595891">
    <property type="component" value="Unassembled WGS sequence"/>
</dbReference>
<protein>
    <submittedName>
        <fullName evidence="1">HAD family hydrolase</fullName>
        <ecNumber evidence="1">3.1.3.-</ecNumber>
    </submittedName>
</protein>
<name>A0ABV9EQ99_9ACTN</name>
<reference evidence="2" key="1">
    <citation type="journal article" date="2019" name="Int. J. Syst. Evol. Microbiol.">
        <title>The Global Catalogue of Microorganisms (GCM) 10K type strain sequencing project: providing services to taxonomists for standard genome sequencing and annotation.</title>
        <authorList>
            <consortium name="The Broad Institute Genomics Platform"/>
            <consortium name="The Broad Institute Genome Sequencing Center for Infectious Disease"/>
            <person name="Wu L."/>
            <person name="Ma J."/>
        </authorList>
    </citation>
    <scope>NUCLEOTIDE SEQUENCE [LARGE SCALE GENOMIC DNA]</scope>
    <source>
        <strain evidence="2">CCUG 49560</strain>
    </source>
</reference>
<dbReference type="SUPFAM" id="SSF56784">
    <property type="entry name" value="HAD-like"/>
    <property type="match status" value="1"/>
</dbReference>